<accession>A0AAE0FBN0</accession>
<organism evidence="1 2">
    <name type="scientific">Cymbomonas tetramitiformis</name>
    <dbReference type="NCBI Taxonomy" id="36881"/>
    <lineage>
        <taxon>Eukaryota</taxon>
        <taxon>Viridiplantae</taxon>
        <taxon>Chlorophyta</taxon>
        <taxon>Pyramimonadophyceae</taxon>
        <taxon>Pyramimonadales</taxon>
        <taxon>Pyramimonadaceae</taxon>
        <taxon>Cymbomonas</taxon>
    </lineage>
</organism>
<keyword evidence="2" id="KW-1185">Reference proteome</keyword>
<evidence type="ECO:0000313" key="2">
    <source>
        <dbReference type="Proteomes" id="UP001190700"/>
    </source>
</evidence>
<name>A0AAE0FBN0_9CHLO</name>
<gene>
    <name evidence="1" type="ORF">CYMTET_34382</name>
</gene>
<evidence type="ECO:0008006" key="3">
    <source>
        <dbReference type="Google" id="ProtNLM"/>
    </source>
</evidence>
<dbReference type="EMBL" id="LGRX02021619">
    <property type="protein sequence ID" value="KAK3256483.1"/>
    <property type="molecule type" value="Genomic_DNA"/>
</dbReference>
<dbReference type="Proteomes" id="UP001190700">
    <property type="component" value="Unassembled WGS sequence"/>
</dbReference>
<protein>
    <recommendedName>
        <fullName evidence="3">Reverse transcriptase domain-containing protein</fullName>
    </recommendedName>
</protein>
<reference evidence="1 2" key="1">
    <citation type="journal article" date="2015" name="Genome Biol. Evol.">
        <title>Comparative Genomics of a Bacterivorous Green Alga Reveals Evolutionary Causalities and Consequences of Phago-Mixotrophic Mode of Nutrition.</title>
        <authorList>
            <person name="Burns J.A."/>
            <person name="Paasch A."/>
            <person name="Narechania A."/>
            <person name="Kim E."/>
        </authorList>
    </citation>
    <scope>NUCLEOTIDE SEQUENCE [LARGE SCALE GENOMIC DNA]</scope>
    <source>
        <strain evidence="1 2">PLY_AMNH</strain>
    </source>
</reference>
<dbReference type="AlphaFoldDB" id="A0AAE0FBN0"/>
<proteinExistence type="predicted"/>
<evidence type="ECO:0000313" key="1">
    <source>
        <dbReference type="EMBL" id="KAK3256483.1"/>
    </source>
</evidence>
<sequence>MWVDLEDVEAYKAFCLLPRLAGQLGKAAKRLELAKLALATAKVLRKLQAGATASCGDGQEAGCRKGSLPGGARLVARLVDDLGVRPIACGDVLRKLVAKIILKQRAKTFWGGPGPAVRHPEWVCVEADAKSAFNAVHREAVFEAIERDFPELWA</sequence>
<comment type="caution">
    <text evidence="1">The sequence shown here is derived from an EMBL/GenBank/DDBJ whole genome shotgun (WGS) entry which is preliminary data.</text>
</comment>